<reference evidence="7" key="1">
    <citation type="journal article" date="2017" name="Ticks Tick Borne Dis.">
        <title>An insight into the sialome of Hyalomma excavatum.</title>
        <authorList>
            <person name="Ribeiro J.M."/>
            <person name="Slovak M."/>
            <person name="Francischetti I.M."/>
        </authorList>
    </citation>
    <scope>NUCLEOTIDE SEQUENCE</scope>
    <source>
        <strain evidence="7">Samish</strain>
        <tissue evidence="7">Salivary glands</tissue>
    </source>
</reference>
<evidence type="ECO:0000256" key="5">
    <source>
        <dbReference type="ARBA" id="ARBA00038268"/>
    </source>
</evidence>
<feature type="transmembrane region" description="Helical" evidence="6">
    <location>
        <begin position="415"/>
        <end position="435"/>
    </location>
</feature>
<sequence>MAEELYEKDPGHQELPPWQRWAARIFHWSVYIAVGTYVVVRYTTSEVNANLPVTLGAALNDTLIKSTYYGVTRYWDLSDREWREGRRFLLSAWPWLLLHSVIGRALGHVRPSVLPGYHVTYSLIFVALVLGWQSACLFIFEHAVFFALSCIGVRTLCYVVGVLMVAHYDLSGYDLLHVVFQAHGRHAYHITTVAFYWSVLRGCSFCLDALMRSEADSDPTAKGGRTCLAEYFKTLAYTLYLPPLYLGPVQNYCDFVASMEKPKPPLTIREVVTVVAGLVRSGAHLLLMDLLCHYFYSAALINAPVLVSRLDTTSLVGLGVILNIMFYMKYRVNYGAAVSCARIEGHTLPAPPKCIARVHLCSHFWRYFDNGLHLWIKRYVYVPISGPERKAARRILGIAVAFACVWVWHSMTTAVTFWAVLSFTGIALEVVAALIKRLDCAKSFEAKHLTPERTRILKAIVGSFHYLLTATACMFYLVDTEMTVMMIKRIILGFSVLPLLATMYCGAYASQDILEWEAKLAAAKVIEPRVDLEGARRIETAVEDDAGDQGAAKGMKSKYVDVP</sequence>
<protein>
    <submittedName>
        <fullName evidence="7">Putative acyltransferase required for palmitoylation of hedgehog hh family of secreted signaling</fullName>
    </submittedName>
</protein>
<dbReference type="PANTHER" id="PTHR13285">
    <property type="entry name" value="ACYLTRANSFERASE"/>
    <property type="match status" value="1"/>
</dbReference>
<evidence type="ECO:0000256" key="4">
    <source>
        <dbReference type="ARBA" id="ARBA00023136"/>
    </source>
</evidence>
<evidence type="ECO:0000256" key="1">
    <source>
        <dbReference type="ARBA" id="ARBA00004141"/>
    </source>
</evidence>
<dbReference type="EMBL" id="GEFH01000817">
    <property type="protein sequence ID" value="JAP67764.1"/>
    <property type="molecule type" value="mRNA"/>
</dbReference>
<feature type="transmembrane region" description="Helical" evidence="6">
    <location>
        <begin position="391"/>
        <end position="409"/>
    </location>
</feature>
<feature type="transmembrane region" description="Helical" evidence="6">
    <location>
        <begin position="456"/>
        <end position="478"/>
    </location>
</feature>
<dbReference type="Pfam" id="PF03062">
    <property type="entry name" value="MBOAT"/>
    <property type="match status" value="1"/>
</dbReference>
<organism evidence="7">
    <name type="scientific">Hyalomma excavatum</name>
    <dbReference type="NCBI Taxonomy" id="257692"/>
    <lineage>
        <taxon>Eukaryota</taxon>
        <taxon>Metazoa</taxon>
        <taxon>Ecdysozoa</taxon>
        <taxon>Arthropoda</taxon>
        <taxon>Chelicerata</taxon>
        <taxon>Arachnida</taxon>
        <taxon>Acari</taxon>
        <taxon>Parasitiformes</taxon>
        <taxon>Ixodida</taxon>
        <taxon>Ixodoidea</taxon>
        <taxon>Ixodidae</taxon>
        <taxon>Hyalomminae</taxon>
        <taxon>Hyalomma</taxon>
    </lineage>
</organism>
<dbReference type="GO" id="GO:0005783">
    <property type="term" value="C:endoplasmic reticulum"/>
    <property type="evidence" value="ECO:0007669"/>
    <property type="project" value="TreeGrafter"/>
</dbReference>
<feature type="transmembrane region" description="Helical" evidence="6">
    <location>
        <begin position="308"/>
        <end position="328"/>
    </location>
</feature>
<keyword evidence="3 6" id="KW-1133">Transmembrane helix</keyword>
<keyword evidence="2 6" id="KW-0812">Transmembrane</keyword>
<comment type="subcellular location">
    <subcellularLocation>
        <location evidence="1">Membrane</location>
        <topology evidence="1">Multi-pass membrane protein</topology>
    </subcellularLocation>
</comment>
<dbReference type="InterPro" id="IPR051085">
    <property type="entry name" value="MB_O-acyltransferase"/>
</dbReference>
<keyword evidence="7" id="KW-0808">Transferase</keyword>
<dbReference type="GO" id="GO:0016409">
    <property type="term" value="F:palmitoyltransferase activity"/>
    <property type="evidence" value="ECO:0007669"/>
    <property type="project" value="TreeGrafter"/>
</dbReference>
<comment type="similarity">
    <text evidence="5">Belongs to the membrane-bound acyltransferase family. HHAT subfamily.</text>
</comment>
<evidence type="ECO:0000256" key="3">
    <source>
        <dbReference type="ARBA" id="ARBA00022989"/>
    </source>
</evidence>
<feature type="transmembrane region" description="Helical" evidence="6">
    <location>
        <begin position="145"/>
        <end position="166"/>
    </location>
</feature>
<feature type="transmembrane region" description="Helical" evidence="6">
    <location>
        <begin position="88"/>
        <end position="107"/>
    </location>
</feature>
<feature type="transmembrane region" description="Helical" evidence="6">
    <location>
        <begin position="119"/>
        <end position="140"/>
    </location>
</feature>
<dbReference type="AlphaFoldDB" id="A0A131XJM8"/>
<feature type="transmembrane region" description="Helical" evidence="6">
    <location>
        <begin position="21"/>
        <end position="40"/>
    </location>
</feature>
<evidence type="ECO:0000256" key="6">
    <source>
        <dbReference type="SAM" id="Phobius"/>
    </source>
</evidence>
<dbReference type="PANTHER" id="PTHR13285:SF18">
    <property type="entry name" value="PROTEIN-CYSTEINE N-PALMITOYLTRANSFERASE RASP"/>
    <property type="match status" value="1"/>
</dbReference>
<dbReference type="GO" id="GO:0016020">
    <property type="term" value="C:membrane"/>
    <property type="evidence" value="ECO:0007669"/>
    <property type="project" value="UniProtKB-SubCell"/>
</dbReference>
<dbReference type="InterPro" id="IPR004299">
    <property type="entry name" value="MBOAT_fam"/>
</dbReference>
<proteinExistence type="evidence at transcript level"/>
<name>A0A131XJM8_9ACAR</name>
<accession>A0A131XJM8</accession>
<evidence type="ECO:0000256" key="2">
    <source>
        <dbReference type="ARBA" id="ARBA00022692"/>
    </source>
</evidence>
<keyword evidence="4 6" id="KW-0472">Membrane</keyword>
<evidence type="ECO:0000313" key="7">
    <source>
        <dbReference type="EMBL" id="JAP67764.1"/>
    </source>
</evidence>
<keyword evidence="7" id="KW-0012">Acyltransferase</keyword>